<keyword evidence="3" id="KW-1185">Reference proteome</keyword>
<organism evidence="2 3">
    <name type="scientific">Pseudoduganella namucuonensis</name>
    <dbReference type="NCBI Taxonomy" id="1035707"/>
    <lineage>
        <taxon>Bacteria</taxon>
        <taxon>Pseudomonadati</taxon>
        <taxon>Pseudomonadota</taxon>
        <taxon>Betaproteobacteria</taxon>
        <taxon>Burkholderiales</taxon>
        <taxon>Oxalobacteraceae</taxon>
        <taxon>Telluria group</taxon>
        <taxon>Pseudoduganella</taxon>
    </lineage>
</organism>
<dbReference type="Proteomes" id="UP000199391">
    <property type="component" value="Unassembled WGS sequence"/>
</dbReference>
<proteinExistence type="predicted"/>
<protein>
    <recommendedName>
        <fullName evidence="4">DUF4410 domain-containing protein</fullName>
    </recommendedName>
</protein>
<dbReference type="STRING" id="1035707.SAMN05216552_1009136"/>
<accession>A0A1I7IXK2</accession>
<dbReference type="AlphaFoldDB" id="A0A1I7IXK2"/>
<feature type="signal peptide" evidence="1">
    <location>
        <begin position="1"/>
        <end position="29"/>
    </location>
</feature>
<evidence type="ECO:0000313" key="2">
    <source>
        <dbReference type="EMBL" id="SFU77656.1"/>
    </source>
</evidence>
<dbReference type="RefSeq" id="WP_093555787.1">
    <property type="nucleotide sequence ID" value="NZ_FPBO01000009.1"/>
</dbReference>
<sequence>MTKSLKAALLCSAMLSLALLQGCATSIKASSTVNPAPSAAFKTFSRIEVKPAVFKEGYKGNASGLAKINDNIQKDLKTKLAEWNSRPSNGRTLVIEPVVEELSFKRGAKRVLLGPLAGSSGVLLRLNIRDQQGRVVAAPEFFQHADAMAAGFIFGVHDNLMLTRVASLASGYVIANYEHAQGGPTGATEQNVAL</sequence>
<keyword evidence="1" id="KW-0732">Signal</keyword>
<evidence type="ECO:0000313" key="3">
    <source>
        <dbReference type="Proteomes" id="UP000199391"/>
    </source>
</evidence>
<dbReference type="OrthoDB" id="8717831at2"/>
<dbReference type="EMBL" id="FPBO01000009">
    <property type="protein sequence ID" value="SFU77656.1"/>
    <property type="molecule type" value="Genomic_DNA"/>
</dbReference>
<gene>
    <name evidence="2" type="ORF">SAMN05216552_1009136</name>
</gene>
<dbReference type="PROSITE" id="PS51257">
    <property type="entry name" value="PROKAR_LIPOPROTEIN"/>
    <property type="match status" value="1"/>
</dbReference>
<evidence type="ECO:0008006" key="4">
    <source>
        <dbReference type="Google" id="ProtNLM"/>
    </source>
</evidence>
<reference evidence="3" key="1">
    <citation type="submission" date="2016-10" db="EMBL/GenBank/DDBJ databases">
        <authorList>
            <person name="Varghese N."/>
            <person name="Submissions S."/>
        </authorList>
    </citation>
    <scope>NUCLEOTIDE SEQUENCE [LARGE SCALE GENOMIC DNA]</scope>
    <source>
        <strain evidence="3">CGMCC 1.11014</strain>
    </source>
</reference>
<name>A0A1I7IXK2_9BURK</name>
<evidence type="ECO:0000256" key="1">
    <source>
        <dbReference type="SAM" id="SignalP"/>
    </source>
</evidence>
<feature type="chain" id="PRO_5011745753" description="DUF4410 domain-containing protein" evidence="1">
    <location>
        <begin position="30"/>
        <end position="194"/>
    </location>
</feature>